<dbReference type="GO" id="GO:0003729">
    <property type="term" value="F:mRNA binding"/>
    <property type="evidence" value="ECO:0007669"/>
    <property type="project" value="InterPro"/>
</dbReference>
<protein>
    <submittedName>
        <fullName evidence="8">YcfA-like protein</fullName>
    </submittedName>
</protein>
<evidence type="ECO:0000256" key="1">
    <source>
        <dbReference type="ARBA" id="ARBA00006620"/>
    </source>
</evidence>
<evidence type="ECO:0000256" key="7">
    <source>
        <dbReference type="ARBA" id="ARBA00023016"/>
    </source>
</evidence>
<evidence type="ECO:0000313" key="9">
    <source>
        <dbReference type="Proteomes" id="UP000195667"/>
    </source>
</evidence>
<dbReference type="Pfam" id="PF07927">
    <property type="entry name" value="HicA_toxin"/>
    <property type="match status" value="1"/>
</dbReference>
<dbReference type="Proteomes" id="UP000195667">
    <property type="component" value="Unassembled WGS sequence"/>
</dbReference>
<evidence type="ECO:0000256" key="5">
    <source>
        <dbReference type="ARBA" id="ARBA00022801"/>
    </source>
</evidence>
<keyword evidence="5" id="KW-0378">Hydrolase</keyword>
<evidence type="ECO:0000313" key="8">
    <source>
        <dbReference type="EMBL" id="SJM89159.1"/>
    </source>
</evidence>
<keyword evidence="9" id="KW-1185">Reference proteome</keyword>
<reference evidence="9" key="1">
    <citation type="submission" date="2017-02" db="EMBL/GenBank/DDBJ databases">
        <authorList>
            <person name="Daims H."/>
        </authorList>
    </citation>
    <scope>NUCLEOTIDE SEQUENCE [LARGE SCALE GENOMIC DNA]</scope>
</reference>
<dbReference type="Gene3D" id="3.30.920.30">
    <property type="entry name" value="Hypothetical protein"/>
    <property type="match status" value="1"/>
</dbReference>
<evidence type="ECO:0000256" key="4">
    <source>
        <dbReference type="ARBA" id="ARBA00022759"/>
    </source>
</evidence>
<dbReference type="GO" id="GO:0004519">
    <property type="term" value="F:endonuclease activity"/>
    <property type="evidence" value="ECO:0007669"/>
    <property type="project" value="UniProtKB-KW"/>
</dbReference>
<dbReference type="InterPro" id="IPR038570">
    <property type="entry name" value="HicA_sf"/>
</dbReference>
<proteinExistence type="inferred from homology"/>
<name>A0A1R4GZZ7_9GAMM</name>
<organism evidence="8 9">
    <name type="scientific">Crenothrix polyspora</name>
    <dbReference type="NCBI Taxonomy" id="360316"/>
    <lineage>
        <taxon>Bacteria</taxon>
        <taxon>Pseudomonadati</taxon>
        <taxon>Pseudomonadota</taxon>
        <taxon>Gammaproteobacteria</taxon>
        <taxon>Methylococcales</taxon>
        <taxon>Crenotrichaceae</taxon>
        <taxon>Crenothrix</taxon>
    </lineage>
</organism>
<dbReference type="AlphaFoldDB" id="A0A1R4GZZ7"/>
<accession>A0A1R4GZZ7</accession>
<evidence type="ECO:0000256" key="2">
    <source>
        <dbReference type="ARBA" id="ARBA00022649"/>
    </source>
</evidence>
<keyword evidence="7" id="KW-0346">Stress response</keyword>
<dbReference type="EMBL" id="FUKI01000002">
    <property type="protein sequence ID" value="SJM89159.1"/>
    <property type="molecule type" value="Genomic_DNA"/>
</dbReference>
<gene>
    <name evidence="8" type="ORF">CRENPOLYSF1_100044</name>
</gene>
<keyword evidence="2" id="KW-1277">Toxin-antitoxin system</keyword>
<keyword evidence="3" id="KW-0540">Nuclease</keyword>
<evidence type="ECO:0000256" key="3">
    <source>
        <dbReference type="ARBA" id="ARBA00022722"/>
    </source>
</evidence>
<dbReference type="InterPro" id="IPR012933">
    <property type="entry name" value="HicA_mRNA_interferase"/>
</dbReference>
<keyword evidence="4" id="KW-0255">Endonuclease</keyword>
<keyword evidence="6" id="KW-0694">RNA-binding</keyword>
<dbReference type="GO" id="GO:0016787">
    <property type="term" value="F:hydrolase activity"/>
    <property type="evidence" value="ECO:0007669"/>
    <property type="project" value="UniProtKB-KW"/>
</dbReference>
<sequence>MRMVHDQKQILTVPNHAELDSGTCKAIMRQASRYISSHELYSHFYSE</sequence>
<comment type="similarity">
    <text evidence="1">Belongs to the HicA mRNA interferase family.</text>
</comment>
<evidence type="ECO:0000256" key="6">
    <source>
        <dbReference type="ARBA" id="ARBA00022884"/>
    </source>
</evidence>